<feature type="domain" description="Peptidase S49" evidence="6">
    <location>
        <begin position="373"/>
        <end position="523"/>
    </location>
</feature>
<evidence type="ECO:0000256" key="2">
    <source>
        <dbReference type="ARBA" id="ARBA00022670"/>
    </source>
</evidence>
<dbReference type="Gene3D" id="3.90.226.10">
    <property type="entry name" value="2-enoyl-CoA Hydratase, Chain A, domain 1"/>
    <property type="match status" value="2"/>
</dbReference>
<gene>
    <name evidence="7" type="ORF">HNQ40_002881</name>
</gene>
<accession>A0A7X0H867</accession>
<dbReference type="SUPFAM" id="SSF52096">
    <property type="entry name" value="ClpP/crotonase"/>
    <property type="match status" value="2"/>
</dbReference>
<comment type="caution">
    <text evidence="7">The sequence shown here is derived from an EMBL/GenBank/DDBJ whole genome shotgun (WGS) entry which is preliminary data.</text>
</comment>
<dbReference type="PANTHER" id="PTHR33209:SF1">
    <property type="entry name" value="PEPTIDASE S49 DOMAIN-CONTAINING PROTEIN"/>
    <property type="match status" value="1"/>
</dbReference>
<evidence type="ECO:0000256" key="3">
    <source>
        <dbReference type="ARBA" id="ARBA00022801"/>
    </source>
</evidence>
<name>A0A7X0H867_9BACT</name>
<protein>
    <submittedName>
        <fullName evidence="7">Protease-4</fullName>
        <ecNumber evidence="7">3.4.21.-</ecNumber>
    </submittedName>
</protein>
<evidence type="ECO:0000256" key="1">
    <source>
        <dbReference type="ARBA" id="ARBA00008683"/>
    </source>
</evidence>
<dbReference type="PANTHER" id="PTHR33209">
    <property type="entry name" value="PROTEASE 4"/>
    <property type="match status" value="1"/>
</dbReference>
<evidence type="ECO:0000256" key="5">
    <source>
        <dbReference type="PIRSR" id="PIRSR001217-1"/>
    </source>
</evidence>
<evidence type="ECO:0000313" key="8">
    <source>
        <dbReference type="Proteomes" id="UP000541810"/>
    </source>
</evidence>
<dbReference type="InterPro" id="IPR002142">
    <property type="entry name" value="Peptidase_S49"/>
</dbReference>
<dbReference type="Pfam" id="PF01343">
    <property type="entry name" value="Peptidase_S49"/>
    <property type="match status" value="2"/>
</dbReference>
<keyword evidence="8" id="KW-1185">Reference proteome</keyword>
<reference evidence="7 8" key="1">
    <citation type="submission" date="2020-08" db="EMBL/GenBank/DDBJ databases">
        <title>Genomic Encyclopedia of Type Strains, Phase IV (KMG-IV): sequencing the most valuable type-strain genomes for metagenomic binning, comparative biology and taxonomic classification.</title>
        <authorList>
            <person name="Goeker M."/>
        </authorList>
    </citation>
    <scope>NUCLEOTIDE SEQUENCE [LARGE SCALE GENOMIC DNA]</scope>
    <source>
        <strain evidence="7 8">DSM 103725</strain>
    </source>
</reference>
<proteinExistence type="inferred from homology"/>
<evidence type="ECO:0000256" key="4">
    <source>
        <dbReference type="ARBA" id="ARBA00022825"/>
    </source>
</evidence>
<dbReference type="InterPro" id="IPR047272">
    <property type="entry name" value="S49_SppA_C"/>
</dbReference>
<dbReference type="GO" id="GO:0008236">
    <property type="term" value="F:serine-type peptidase activity"/>
    <property type="evidence" value="ECO:0007669"/>
    <property type="project" value="UniProtKB-KW"/>
</dbReference>
<dbReference type="GO" id="GO:0016020">
    <property type="term" value="C:membrane"/>
    <property type="evidence" value="ECO:0007669"/>
    <property type="project" value="InterPro"/>
</dbReference>
<feature type="domain" description="Peptidase S49" evidence="6">
    <location>
        <begin position="110"/>
        <end position="251"/>
    </location>
</feature>
<feature type="active site" description="Proton donor/acceptor" evidence="5">
    <location>
        <position position="178"/>
    </location>
</feature>
<dbReference type="RefSeq" id="WP_184678571.1">
    <property type="nucleotide sequence ID" value="NZ_JACHGY010000001.1"/>
</dbReference>
<dbReference type="GO" id="GO:0006465">
    <property type="term" value="P:signal peptide processing"/>
    <property type="evidence" value="ECO:0007669"/>
    <property type="project" value="InterPro"/>
</dbReference>
<keyword evidence="4" id="KW-0720">Serine protease</keyword>
<dbReference type="CDD" id="cd07018">
    <property type="entry name" value="S49_SppA_67K_type"/>
    <property type="match status" value="1"/>
</dbReference>
<dbReference type="InterPro" id="IPR004634">
    <property type="entry name" value="Pept_S49_pIV"/>
</dbReference>
<dbReference type="EMBL" id="JACHGY010000001">
    <property type="protein sequence ID" value="MBB6431075.1"/>
    <property type="molecule type" value="Genomic_DNA"/>
</dbReference>
<evidence type="ECO:0000259" key="6">
    <source>
        <dbReference type="Pfam" id="PF01343"/>
    </source>
</evidence>
<dbReference type="PIRSF" id="PIRSF001217">
    <property type="entry name" value="Protease_4_SppA"/>
    <property type="match status" value="1"/>
</dbReference>
<dbReference type="CDD" id="cd07023">
    <property type="entry name" value="S49_Sppa_N_C"/>
    <property type="match status" value="1"/>
</dbReference>
<organism evidence="7 8">
    <name type="scientific">Algisphaera agarilytica</name>
    <dbReference type="NCBI Taxonomy" id="1385975"/>
    <lineage>
        <taxon>Bacteria</taxon>
        <taxon>Pseudomonadati</taxon>
        <taxon>Planctomycetota</taxon>
        <taxon>Phycisphaerae</taxon>
        <taxon>Phycisphaerales</taxon>
        <taxon>Phycisphaeraceae</taxon>
        <taxon>Algisphaera</taxon>
    </lineage>
</organism>
<dbReference type="EC" id="3.4.21.-" evidence="7"/>
<dbReference type="InterPro" id="IPR029045">
    <property type="entry name" value="ClpP/crotonase-like_dom_sf"/>
</dbReference>
<dbReference type="Proteomes" id="UP000541810">
    <property type="component" value="Unassembled WGS sequence"/>
</dbReference>
<dbReference type="Gene3D" id="6.20.330.10">
    <property type="match status" value="1"/>
</dbReference>
<feature type="active site" description="Nucleophile" evidence="5">
    <location>
        <position position="389"/>
    </location>
</feature>
<comment type="similarity">
    <text evidence="1">Belongs to the peptidase S49 family.</text>
</comment>
<evidence type="ECO:0000313" key="7">
    <source>
        <dbReference type="EMBL" id="MBB6431075.1"/>
    </source>
</evidence>
<dbReference type="InterPro" id="IPR047217">
    <property type="entry name" value="S49_SppA_67K_type_N"/>
</dbReference>
<dbReference type="AlphaFoldDB" id="A0A7X0H867"/>
<keyword evidence="3 7" id="KW-0378">Hydrolase</keyword>
<keyword evidence="2 7" id="KW-0645">Protease</keyword>
<sequence>MCFASFSASADESEAAAGQVEIHVETDATSDASETTPIVGWIELNGMLRESPVPFAWVAESDAGPSLQSLLDQIAAVRDGEEHKGLVLFLDQPELSLTQCTAIADALIELRATGKTVMTFAEAYDLRDYIIASAADMVLLQQKGSVELMGIAVEEMYLAGMLEKIGVKPDLLQVGKYKGADETLMRSEPSEAWDENFDALLDGLYEQSISRIAEGRGMTREEVESLMADSWTLTDQELLARRAVDQVVDRDLIEVTEVSFGEYFEWDTELGLYATTMDTSNPFAMFSVLFAEPTVQTDRPTLAVIHADGPIMSGDSSYGDGLFSEESIGSRTLVYALEDALYDENIMGVVLRLDSPGGSALASEVIWQAVRDVAAEKPVFAVVGSMAASGGYYIVSGADQIYVQPHSILGSIGVVGGKITLGGLYDWAGVSITRRSRGPGGDLFNSVEPFTTEQRVTVRKALQVVYDQFIDRVEIGRGDRLPDVSTVAEGRLFVGTTSIENGMADRLGGLDQALADLAEQIGLDEGEYDVVNLPGPMSLNEYLNSLFGVSSPAVAMDSDLPAFMGAAKQLLGPVAWRNISRSMQGMMLLQDEPVLMMMPTAIVVK</sequence>